<dbReference type="EMBL" id="ODYU01001776">
    <property type="protein sequence ID" value="SOQ38449.1"/>
    <property type="molecule type" value="Genomic_DNA"/>
</dbReference>
<accession>A0A2H1VC70</accession>
<dbReference type="Gene3D" id="1.10.287.950">
    <property type="entry name" value="Methyl-accepting chemotaxis protein"/>
    <property type="match status" value="1"/>
</dbReference>
<protein>
    <submittedName>
        <fullName evidence="1">SFRICE_011415</fullName>
    </submittedName>
</protein>
<reference evidence="1" key="1">
    <citation type="submission" date="2016-07" db="EMBL/GenBank/DDBJ databases">
        <authorList>
            <person name="Bretaudeau A."/>
        </authorList>
    </citation>
    <scope>NUCLEOTIDE SEQUENCE</scope>
    <source>
        <strain evidence="1">Rice</strain>
        <tissue evidence="1">Whole body</tissue>
    </source>
</reference>
<name>A0A2H1VC70_SPOFR</name>
<sequence length="447" mass="47620">MNAVDESINAVDAATNVIDASMNAIDASSNVVKTSTDAIDASTDAVDVSMNAIDASMDTVDAAMKAVDATMNTIDAAMNTIDASKNAIDATIDTIEASLNIVDSSIDAVDASMNIVDASMNTVGATTDTVNVSIDAVGPKFKCLLKLTNSQNCDLILVSTSGGPNDPPNGMVPQREFYKDDVTQGTGTRGWRQTHRTAASVAPVHIISVGERERIQTYIHTYRHAFNQRRDPSINAVDATIDAFDASKNALGASKNAVDATKDTVDASADTIDTSKNAIDASINVIDASTNVIDASTDVIDVSTNVIDASTNIIDVSTNVIDASMNAVGVSTDFLLCRGCVYKHTSSHTHDTQTRNNNLGVTQRVVACGNRTRYTLRGSQLPGHHTNRAVKNYYVIGLLTLSVRTPPRLSRCKRSGAFSTSTFRDSSLIPHQPRFRASKLKIKNIMI</sequence>
<proteinExistence type="predicted"/>
<dbReference type="AlphaFoldDB" id="A0A2H1VC70"/>
<organism evidence="1">
    <name type="scientific">Spodoptera frugiperda</name>
    <name type="common">Fall armyworm</name>
    <dbReference type="NCBI Taxonomy" id="7108"/>
    <lineage>
        <taxon>Eukaryota</taxon>
        <taxon>Metazoa</taxon>
        <taxon>Ecdysozoa</taxon>
        <taxon>Arthropoda</taxon>
        <taxon>Hexapoda</taxon>
        <taxon>Insecta</taxon>
        <taxon>Pterygota</taxon>
        <taxon>Neoptera</taxon>
        <taxon>Endopterygota</taxon>
        <taxon>Lepidoptera</taxon>
        <taxon>Glossata</taxon>
        <taxon>Ditrysia</taxon>
        <taxon>Noctuoidea</taxon>
        <taxon>Noctuidae</taxon>
        <taxon>Amphipyrinae</taxon>
        <taxon>Spodoptera</taxon>
    </lineage>
</organism>
<gene>
    <name evidence="1" type="ORF">SFRICE_011415</name>
</gene>
<evidence type="ECO:0000313" key="1">
    <source>
        <dbReference type="EMBL" id="SOQ38449.1"/>
    </source>
</evidence>